<dbReference type="PROSITE" id="PS50005">
    <property type="entry name" value="TPR"/>
    <property type="match status" value="1"/>
</dbReference>
<feature type="compositionally biased region" description="Low complexity" evidence="5">
    <location>
        <begin position="735"/>
        <end position="758"/>
    </location>
</feature>
<evidence type="ECO:0000313" key="8">
    <source>
        <dbReference type="Proteomes" id="UP001202328"/>
    </source>
</evidence>
<proteinExistence type="predicted"/>
<dbReference type="InterPro" id="IPR011990">
    <property type="entry name" value="TPR-like_helical_dom_sf"/>
</dbReference>
<dbReference type="FunFam" id="1.25.40.1040:FF:000005">
    <property type="entry name" value="Cleavage stimulation factor subunit 77"/>
    <property type="match status" value="1"/>
</dbReference>
<feature type="domain" description="Suppressor of forked" evidence="6">
    <location>
        <begin position="21"/>
        <end position="534"/>
    </location>
</feature>
<feature type="region of interest" description="Disordered" evidence="5">
    <location>
        <begin position="662"/>
        <end position="758"/>
    </location>
</feature>
<dbReference type="GO" id="GO:0031124">
    <property type="term" value="P:mRNA 3'-end processing"/>
    <property type="evidence" value="ECO:0007669"/>
    <property type="project" value="InterPro"/>
</dbReference>
<reference evidence="7" key="1">
    <citation type="submission" date="2022-04" db="EMBL/GenBank/DDBJ databases">
        <title>A functionally conserved STORR gene fusion in Papaver species that diverged 16.8 million years ago.</title>
        <authorList>
            <person name="Catania T."/>
        </authorList>
    </citation>
    <scope>NUCLEOTIDE SEQUENCE</scope>
    <source>
        <strain evidence="7">S-188037</strain>
    </source>
</reference>
<dbReference type="PANTHER" id="PTHR19980">
    <property type="entry name" value="RNA CLEAVAGE STIMULATION FACTOR"/>
    <property type="match status" value="1"/>
</dbReference>
<feature type="compositionally biased region" description="Polar residues" evidence="5">
    <location>
        <begin position="670"/>
        <end position="679"/>
    </location>
</feature>
<keyword evidence="3" id="KW-0539">Nucleus</keyword>
<dbReference type="SUPFAM" id="SSF48452">
    <property type="entry name" value="TPR-like"/>
    <property type="match status" value="1"/>
</dbReference>
<comment type="subcellular location">
    <subcellularLocation>
        <location evidence="1">Nucleus</location>
    </subcellularLocation>
</comment>
<evidence type="ECO:0000259" key="6">
    <source>
        <dbReference type="Pfam" id="PF05843"/>
    </source>
</evidence>
<feature type="compositionally biased region" description="Polar residues" evidence="5">
    <location>
        <begin position="708"/>
        <end position="717"/>
    </location>
</feature>
<organism evidence="7 8">
    <name type="scientific">Papaver atlanticum</name>
    <dbReference type="NCBI Taxonomy" id="357466"/>
    <lineage>
        <taxon>Eukaryota</taxon>
        <taxon>Viridiplantae</taxon>
        <taxon>Streptophyta</taxon>
        <taxon>Embryophyta</taxon>
        <taxon>Tracheophyta</taxon>
        <taxon>Spermatophyta</taxon>
        <taxon>Magnoliopsida</taxon>
        <taxon>Ranunculales</taxon>
        <taxon>Papaveraceae</taxon>
        <taxon>Papaveroideae</taxon>
        <taxon>Papaver</taxon>
    </lineage>
</organism>
<sequence>MSDVRGKKVENRSGLLLSETKVKKARDVLMVDKYNVEATEILAYHALSLPITEAVPIYEQLLSTFPTAAKYWKQYVEAHMILNDDVAAKQVFGRCLLDNRQVSLWRCYIRLIRKLNEYKGAEGQEETRKAFEFMLTYLGSDIASGLVWIEYITFLKSLPATNPQEESQRTASIRKVYQKAITTPTHHVEQLWKDYENFENSVSRALAKGQVSEYQPKYNSAKAVYRERKKLVDDIDWNMLAVPPTGSDKEEQQCMAWKRFLAFEKRNPQRIDSESFNGQIILAYEQCLMYLYYYPDVWYDYATWHADNGSIDLAVKVYEKALKVLPDSELLIYAYAELEESRGEIQPAKKIYESLLGDGVNASALAHIQFIRFLRRTEGIEAARKYFVDARSYPNCTYHVFVAYAMIAFCQDKDPKLAHNVFEAGMKRFMHEPEYILEYADFLCRLNDDTNVRALFERALNSLPPEKSVEVWKRYTQFEQTYGNLASILKVEQRRKEALSRTGEDGSSAFEGSLHDVVSRYSFMGLRPCSSKDLDYLARQELLAKNINKKVEKSVLPTSAKVNYPDTSRMIIYDSRQLQDAALLPNNAELPAASNSVLPAPAAPLVVGTGTTKSLDEILGVLPPGLAAFVRNLPSVDGPAPVVDIVLSILLQSNVPSLKTGKLAPVPITSDLSGANKSRLNPGAVPFKSAKQVHSGGKRKDMDRQQNDETPAQSQPLPTDVFKIRQMKKARGVTSSQTGSASSSSGSSFSGELSGSFE</sequence>
<accession>A0AAD4SZT9</accession>
<feature type="repeat" description="TPR" evidence="4">
    <location>
        <begin position="295"/>
        <end position="328"/>
    </location>
</feature>
<protein>
    <recommendedName>
        <fullName evidence="6">Suppressor of forked domain-containing protein</fullName>
    </recommendedName>
</protein>
<dbReference type="InterPro" id="IPR008847">
    <property type="entry name" value="Suf"/>
</dbReference>
<evidence type="ECO:0000256" key="2">
    <source>
        <dbReference type="ARBA" id="ARBA00022737"/>
    </source>
</evidence>
<evidence type="ECO:0000256" key="4">
    <source>
        <dbReference type="PROSITE-ProRule" id="PRU00339"/>
    </source>
</evidence>
<dbReference type="Gene3D" id="1.25.40.1040">
    <property type="match status" value="1"/>
</dbReference>
<feature type="compositionally biased region" description="Basic and acidic residues" evidence="5">
    <location>
        <begin position="698"/>
        <end position="707"/>
    </location>
</feature>
<dbReference type="GO" id="GO:0003729">
    <property type="term" value="F:mRNA binding"/>
    <property type="evidence" value="ECO:0007669"/>
    <property type="project" value="TreeGrafter"/>
</dbReference>
<keyword evidence="2" id="KW-0677">Repeat</keyword>
<dbReference type="EMBL" id="JAJJMB010007708">
    <property type="protein sequence ID" value="KAI3928601.1"/>
    <property type="molecule type" value="Genomic_DNA"/>
</dbReference>
<evidence type="ECO:0000256" key="3">
    <source>
        <dbReference type="ARBA" id="ARBA00023242"/>
    </source>
</evidence>
<gene>
    <name evidence="7" type="ORF">MKW98_024202</name>
</gene>
<evidence type="ECO:0000256" key="5">
    <source>
        <dbReference type="SAM" id="MobiDB-lite"/>
    </source>
</evidence>
<dbReference type="SMART" id="SM00386">
    <property type="entry name" value="HAT"/>
    <property type="match status" value="8"/>
</dbReference>
<name>A0AAD4SZT9_9MAGN</name>
<dbReference type="AlphaFoldDB" id="A0AAD4SZT9"/>
<comment type="caution">
    <text evidence="7">The sequence shown here is derived from an EMBL/GenBank/DDBJ whole genome shotgun (WGS) entry which is preliminary data.</text>
</comment>
<dbReference type="GO" id="GO:0005634">
    <property type="term" value="C:nucleus"/>
    <property type="evidence" value="ECO:0007669"/>
    <property type="project" value="UniProtKB-SubCell"/>
</dbReference>
<dbReference type="Pfam" id="PF05843">
    <property type="entry name" value="Suf"/>
    <property type="match status" value="1"/>
</dbReference>
<dbReference type="PANTHER" id="PTHR19980:SF0">
    <property type="entry name" value="CLEAVAGE STIMULATION FACTOR SUBUNIT 3"/>
    <property type="match status" value="1"/>
</dbReference>
<evidence type="ECO:0000256" key="1">
    <source>
        <dbReference type="ARBA" id="ARBA00004123"/>
    </source>
</evidence>
<keyword evidence="4" id="KW-0802">TPR repeat</keyword>
<dbReference type="InterPro" id="IPR019734">
    <property type="entry name" value="TPR_rpt"/>
</dbReference>
<dbReference type="InterPro" id="IPR003107">
    <property type="entry name" value="HAT"/>
</dbReference>
<dbReference type="InterPro" id="IPR045243">
    <property type="entry name" value="Rna14-like"/>
</dbReference>
<evidence type="ECO:0000313" key="7">
    <source>
        <dbReference type="EMBL" id="KAI3928601.1"/>
    </source>
</evidence>
<dbReference type="Proteomes" id="UP001202328">
    <property type="component" value="Unassembled WGS sequence"/>
</dbReference>
<keyword evidence="8" id="KW-1185">Reference proteome</keyword>